<protein>
    <recommendedName>
        <fullName evidence="13">M13 family peptidase</fullName>
    </recommendedName>
</protein>
<dbReference type="InterPro" id="IPR000718">
    <property type="entry name" value="Peptidase_M13"/>
</dbReference>
<evidence type="ECO:0000256" key="6">
    <source>
        <dbReference type="ARBA" id="ARBA00022833"/>
    </source>
</evidence>
<dbReference type="CDD" id="cd08662">
    <property type="entry name" value="M13"/>
    <property type="match status" value="1"/>
</dbReference>
<evidence type="ECO:0000256" key="4">
    <source>
        <dbReference type="ARBA" id="ARBA00022723"/>
    </source>
</evidence>
<comment type="caution">
    <text evidence="11">The sequence shown here is derived from an EMBL/GenBank/DDBJ whole genome shotgun (WGS) entry which is preliminary data.</text>
</comment>
<accession>N9P409</accession>
<dbReference type="InterPro" id="IPR042089">
    <property type="entry name" value="Peptidase_M13_dom_2"/>
</dbReference>
<evidence type="ECO:0000256" key="7">
    <source>
        <dbReference type="ARBA" id="ARBA00023049"/>
    </source>
</evidence>
<feature type="signal peptide" evidence="8">
    <location>
        <begin position="1"/>
        <end position="23"/>
    </location>
</feature>
<evidence type="ECO:0000256" key="1">
    <source>
        <dbReference type="ARBA" id="ARBA00001947"/>
    </source>
</evidence>
<dbReference type="InterPro" id="IPR024079">
    <property type="entry name" value="MetalloPept_cat_dom_sf"/>
</dbReference>
<keyword evidence="6" id="KW-0862">Zinc</keyword>
<gene>
    <name evidence="11" type="ORF">F897_01380</name>
</gene>
<dbReference type="Gene3D" id="1.10.1380.10">
    <property type="entry name" value="Neutral endopeptidase , domain2"/>
    <property type="match status" value="2"/>
</dbReference>
<evidence type="ECO:0000256" key="3">
    <source>
        <dbReference type="ARBA" id="ARBA00022670"/>
    </source>
</evidence>
<evidence type="ECO:0008006" key="13">
    <source>
        <dbReference type="Google" id="ProtNLM"/>
    </source>
</evidence>
<dbReference type="AlphaFoldDB" id="N9P409"/>
<dbReference type="PANTHER" id="PTHR11733:SF167">
    <property type="entry name" value="FI17812P1-RELATED"/>
    <property type="match status" value="1"/>
</dbReference>
<dbReference type="InterPro" id="IPR008753">
    <property type="entry name" value="Peptidase_M13_N"/>
</dbReference>
<dbReference type="PROSITE" id="PS51885">
    <property type="entry name" value="NEPRILYSIN"/>
    <property type="match status" value="1"/>
</dbReference>
<dbReference type="GO" id="GO:0005886">
    <property type="term" value="C:plasma membrane"/>
    <property type="evidence" value="ECO:0007669"/>
    <property type="project" value="TreeGrafter"/>
</dbReference>
<feature type="domain" description="Peptidase M13 C-terminal" evidence="9">
    <location>
        <begin position="387"/>
        <end position="589"/>
    </location>
</feature>
<feature type="domain" description="Peptidase M13 N-terminal" evidence="10">
    <location>
        <begin position="133"/>
        <end position="335"/>
    </location>
</feature>
<dbReference type="Gene3D" id="3.40.390.10">
    <property type="entry name" value="Collagenase (Catalytic Domain)"/>
    <property type="match status" value="2"/>
</dbReference>
<keyword evidence="8" id="KW-0732">Signal</keyword>
<name>N9P409_9GAMM</name>
<evidence type="ECO:0000313" key="11">
    <source>
        <dbReference type="EMBL" id="ENX09587.1"/>
    </source>
</evidence>
<dbReference type="EMBL" id="APRS01000009">
    <property type="protein sequence ID" value="ENX09587.1"/>
    <property type="molecule type" value="Genomic_DNA"/>
</dbReference>
<dbReference type="InterPro" id="IPR018497">
    <property type="entry name" value="Peptidase_M13_C"/>
</dbReference>
<dbReference type="HOGENOM" id="CLU_006187_7_2_6"/>
<reference evidence="11 12" key="1">
    <citation type="submission" date="2013-02" db="EMBL/GenBank/DDBJ databases">
        <title>The Genome Sequence of Acinetobacter sp. NIPH 2171.</title>
        <authorList>
            <consortium name="The Broad Institute Genome Sequencing Platform"/>
            <consortium name="The Broad Institute Genome Sequencing Center for Infectious Disease"/>
            <person name="Cerqueira G."/>
            <person name="Feldgarden M."/>
            <person name="Courvalin P."/>
            <person name="Perichon B."/>
            <person name="Grillot-Courvalin C."/>
            <person name="Clermont D."/>
            <person name="Rocha E."/>
            <person name="Yoon E.-J."/>
            <person name="Nemec A."/>
            <person name="Walker B."/>
            <person name="Young S.K."/>
            <person name="Zeng Q."/>
            <person name="Gargeya S."/>
            <person name="Fitzgerald M."/>
            <person name="Haas B."/>
            <person name="Abouelleil A."/>
            <person name="Alvarado L."/>
            <person name="Arachchi H.M."/>
            <person name="Berlin A.M."/>
            <person name="Chapman S.B."/>
            <person name="Dewar J."/>
            <person name="Goldberg J."/>
            <person name="Griggs A."/>
            <person name="Gujja S."/>
            <person name="Hansen M."/>
            <person name="Howarth C."/>
            <person name="Imamovic A."/>
            <person name="Larimer J."/>
            <person name="McCowan C."/>
            <person name="Murphy C."/>
            <person name="Neiman D."/>
            <person name="Pearson M."/>
            <person name="Priest M."/>
            <person name="Roberts A."/>
            <person name="Saif S."/>
            <person name="Shea T."/>
            <person name="Sisk P."/>
            <person name="Sykes S."/>
            <person name="Wortman J."/>
            <person name="Nusbaum C."/>
            <person name="Birren B."/>
        </authorList>
    </citation>
    <scope>NUCLEOTIDE SEQUENCE [LARGE SCALE GENOMIC DNA]</scope>
    <source>
        <strain evidence="11 12">NIPH 2171</strain>
    </source>
</reference>
<dbReference type="Pfam" id="PF01431">
    <property type="entry name" value="Peptidase_M13"/>
    <property type="match status" value="1"/>
</dbReference>
<comment type="similarity">
    <text evidence="2">Belongs to the peptidase M13 family.</text>
</comment>
<evidence type="ECO:0000256" key="8">
    <source>
        <dbReference type="SAM" id="SignalP"/>
    </source>
</evidence>
<feature type="chain" id="PRO_5004148698" description="M13 family peptidase" evidence="8">
    <location>
        <begin position="24"/>
        <end position="592"/>
    </location>
</feature>
<dbReference type="PRINTS" id="PR00786">
    <property type="entry name" value="NEPRILYSIN"/>
</dbReference>
<keyword evidence="4" id="KW-0479">Metal-binding</keyword>
<evidence type="ECO:0000259" key="10">
    <source>
        <dbReference type="Pfam" id="PF05649"/>
    </source>
</evidence>
<dbReference type="GO" id="GO:0016485">
    <property type="term" value="P:protein processing"/>
    <property type="evidence" value="ECO:0007669"/>
    <property type="project" value="TreeGrafter"/>
</dbReference>
<proteinExistence type="inferred from homology"/>
<sequence length="592" mass="68110">MRKHILSHLILVGAFLHSSVSYAVSTTSLKSAIDLKAIDRTVDPKQDFYQFVNGNWLKTAKIPEDQALSGAFAEVSMKSTQQLFDIFNELAKKQYPQGSNEQKVADLYASYMDTDRLEQLGLEALQQDLQRIEDARTILALEKALAKISWSAVELRNDEVRTYLVETKNIINYMPSFDWMNYFSELGLKGARKEVAISQINYLRQLDQLWKVVPIETWQTYLKFNLINSYSPFLTEVFQNHHFEFYEKTLEGVQARSPRKESALELTNGILGNVLGKLYVEKHFNESQRPAMQEMVENVRKAFHLKLDQADWMGSDTKKQVRHKLDSINIKIGYPKTWRDYSALEIRKDDLIGNIQRTRLFNYQRELDQVGEPIDPEAWHMSPQTANAYYNVKLNEIVLPAAIWQAPFYYDDSHDPAVNYGAIGAVIAHEISHGFDDRGSRFDAKGKGEETWNEHDRKKFNERTKALVEQYKQYEALPGHKVNAELNKSENISDNLGLGIAHMAYKLSLKGQPAPVIDGFSGDQRFYIGWAQVWRSKSNPEYLLNSLNLASHAPGHVRGNGAVRNQQSFYEAFEIKEGDKMYLSPEKRISIW</sequence>
<keyword evidence="3" id="KW-0645">Protease</keyword>
<evidence type="ECO:0000259" key="9">
    <source>
        <dbReference type="Pfam" id="PF01431"/>
    </source>
</evidence>
<evidence type="ECO:0000256" key="5">
    <source>
        <dbReference type="ARBA" id="ARBA00022801"/>
    </source>
</evidence>
<dbReference type="OrthoDB" id="9775677at2"/>
<dbReference type="SUPFAM" id="SSF55486">
    <property type="entry name" value="Metalloproteases ('zincins'), catalytic domain"/>
    <property type="match status" value="1"/>
</dbReference>
<dbReference type="STRING" id="70346.F897_01380"/>
<keyword evidence="5" id="KW-0378">Hydrolase</keyword>
<dbReference type="PANTHER" id="PTHR11733">
    <property type="entry name" value="ZINC METALLOPROTEASE FAMILY M13 NEPRILYSIN-RELATED"/>
    <property type="match status" value="1"/>
</dbReference>
<dbReference type="Proteomes" id="UP000013101">
    <property type="component" value="Unassembled WGS sequence"/>
</dbReference>
<organism evidence="11 12">
    <name type="scientific">Acinetobacter variabilis</name>
    <dbReference type="NCBI Taxonomy" id="70346"/>
    <lineage>
        <taxon>Bacteria</taxon>
        <taxon>Pseudomonadati</taxon>
        <taxon>Pseudomonadota</taxon>
        <taxon>Gammaproteobacteria</taxon>
        <taxon>Moraxellales</taxon>
        <taxon>Moraxellaceae</taxon>
        <taxon>Acinetobacter</taxon>
    </lineage>
</organism>
<dbReference type="GO" id="GO:0046872">
    <property type="term" value="F:metal ion binding"/>
    <property type="evidence" value="ECO:0007669"/>
    <property type="project" value="UniProtKB-KW"/>
</dbReference>
<comment type="cofactor">
    <cofactor evidence="1">
        <name>Zn(2+)</name>
        <dbReference type="ChEBI" id="CHEBI:29105"/>
    </cofactor>
</comment>
<dbReference type="PATRIC" id="fig|1217693.3.peg.1333"/>
<dbReference type="Pfam" id="PF05649">
    <property type="entry name" value="Peptidase_M13_N"/>
    <property type="match status" value="1"/>
</dbReference>
<dbReference type="GO" id="GO:0004222">
    <property type="term" value="F:metalloendopeptidase activity"/>
    <property type="evidence" value="ECO:0007669"/>
    <property type="project" value="InterPro"/>
</dbReference>
<evidence type="ECO:0000256" key="2">
    <source>
        <dbReference type="ARBA" id="ARBA00007357"/>
    </source>
</evidence>
<keyword evidence="7" id="KW-0482">Metalloprotease</keyword>
<evidence type="ECO:0000313" key="12">
    <source>
        <dbReference type="Proteomes" id="UP000013101"/>
    </source>
</evidence>